<dbReference type="InterPro" id="IPR001650">
    <property type="entry name" value="Helicase_C-like"/>
</dbReference>
<dbReference type="CDD" id="cd17923">
    <property type="entry name" value="DEXHc_Hrq1-like"/>
    <property type="match status" value="1"/>
</dbReference>
<dbReference type="EMBL" id="KI913952">
    <property type="protein sequence ID" value="ETW10316.1"/>
    <property type="molecule type" value="Genomic_DNA"/>
</dbReference>
<dbReference type="InterPro" id="IPR011545">
    <property type="entry name" value="DEAD/DEAH_box_helicase_dom"/>
</dbReference>
<evidence type="ECO:0000313" key="6">
    <source>
        <dbReference type="EMBL" id="ETW10316.1"/>
    </source>
</evidence>
<feature type="region of interest" description="Disordered" evidence="3">
    <location>
        <begin position="1"/>
        <end position="21"/>
    </location>
</feature>
<dbReference type="InterPro" id="IPR018973">
    <property type="entry name" value="MZB"/>
</dbReference>
<dbReference type="InterPro" id="IPR014001">
    <property type="entry name" value="Helicase_ATP-bd"/>
</dbReference>
<dbReference type="RefSeq" id="XP_008861727.1">
    <property type="nucleotide sequence ID" value="XM_008863505.1"/>
</dbReference>
<dbReference type="eggNOG" id="KOG4150">
    <property type="taxonomic scope" value="Eukaryota"/>
</dbReference>
<dbReference type="GO" id="GO:0005524">
    <property type="term" value="F:ATP binding"/>
    <property type="evidence" value="ECO:0007669"/>
    <property type="project" value="UniProtKB-KW"/>
</dbReference>
<dbReference type="Gene3D" id="3.40.50.300">
    <property type="entry name" value="P-loop containing nucleotide triphosphate hydrolases"/>
    <property type="match status" value="2"/>
</dbReference>
<feature type="domain" description="Helicase ATP-binding" evidence="4">
    <location>
        <begin position="234"/>
        <end position="415"/>
    </location>
</feature>
<dbReference type="VEuPathDB" id="FungiDB:H310_00650"/>
<evidence type="ECO:0000256" key="2">
    <source>
        <dbReference type="ARBA" id="ARBA00022840"/>
    </source>
</evidence>
<dbReference type="PANTHER" id="PTHR47957:SF3">
    <property type="entry name" value="ATP-DEPENDENT HELICASE HRQ1"/>
    <property type="match status" value="1"/>
</dbReference>
<gene>
    <name evidence="6" type="ORF">H310_00650</name>
</gene>
<dbReference type="PROSITE" id="PS51194">
    <property type="entry name" value="HELICASE_CTER"/>
    <property type="match status" value="1"/>
</dbReference>
<dbReference type="GO" id="GO:0036297">
    <property type="term" value="P:interstrand cross-link repair"/>
    <property type="evidence" value="ECO:0007669"/>
    <property type="project" value="TreeGrafter"/>
</dbReference>
<dbReference type="InterPro" id="IPR027417">
    <property type="entry name" value="P-loop_NTPase"/>
</dbReference>
<dbReference type="GO" id="GO:0043138">
    <property type="term" value="F:3'-5' DNA helicase activity"/>
    <property type="evidence" value="ECO:0007669"/>
    <property type="project" value="TreeGrafter"/>
</dbReference>
<dbReference type="STRING" id="157072.A0A024UUW9"/>
<reference evidence="6" key="1">
    <citation type="submission" date="2013-12" db="EMBL/GenBank/DDBJ databases">
        <title>The Genome Sequence of Aphanomyces invadans NJM9701.</title>
        <authorList>
            <consortium name="The Broad Institute Genomics Platform"/>
            <person name="Russ C."/>
            <person name="Tyler B."/>
            <person name="van West P."/>
            <person name="Dieguez-Uribeondo J."/>
            <person name="Young S.K."/>
            <person name="Zeng Q."/>
            <person name="Gargeya S."/>
            <person name="Fitzgerald M."/>
            <person name="Abouelleil A."/>
            <person name="Alvarado L."/>
            <person name="Chapman S.B."/>
            <person name="Gainer-Dewar J."/>
            <person name="Goldberg J."/>
            <person name="Griggs A."/>
            <person name="Gujja S."/>
            <person name="Hansen M."/>
            <person name="Howarth C."/>
            <person name="Imamovic A."/>
            <person name="Ireland A."/>
            <person name="Larimer J."/>
            <person name="McCowan C."/>
            <person name="Murphy C."/>
            <person name="Pearson M."/>
            <person name="Poon T.W."/>
            <person name="Priest M."/>
            <person name="Roberts A."/>
            <person name="Saif S."/>
            <person name="Shea T."/>
            <person name="Sykes S."/>
            <person name="Wortman J."/>
            <person name="Nusbaum C."/>
            <person name="Birren B."/>
        </authorList>
    </citation>
    <scope>NUCLEOTIDE SEQUENCE [LARGE SCALE GENOMIC DNA]</scope>
    <source>
        <strain evidence="6">NJM9701</strain>
    </source>
</reference>
<evidence type="ECO:0000256" key="3">
    <source>
        <dbReference type="SAM" id="MobiDB-lite"/>
    </source>
</evidence>
<dbReference type="SMART" id="SM00487">
    <property type="entry name" value="DEXDc"/>
    <property type="match status" value="1"/>
</dbReference>
<evidence type="ECO:0000256" key="1">
    <source>
        <dbReference type="ARBA" id="ARBA00022741"/>
    </source>
</evidence>
<keyword evidence="1" id="KW-0547">Nucleotide-binding</keyword>
<dbReference type="PROSITE" id="PS51192">
    <property type="entry name" value="HELICASE_ATP_BIND_1"/>
    <property type="match status" value="1"/>
</dbReference>
<name>A0A024UUW9_9STRA</name>
<keyword evidence="2" id="KW-0067">ATP-binding</keyword>
<dbReference type="PANTHER" id="PTHR47957">
    <property type="entry name" value="ATP-DEPENDENT HELICASE HRQ1"/>
    <property type="match status" value="1"/>
</dbReference>
<evidence type="ECO:0000259" key="4">
    <source>
        <dbReference type="PROSITE" id="PS51192"/>
    </source>
</evidence>
<organism evidence="6">
    <name type="scientific">Aphanomyces invadans</name>
    <dbReference type="NCBI Taxonomy" id="157072"/>
    <lineage>
        <taxon>Eukaryota</taxon>
        <taxon>Sar</taxon>
        <taxon>Stramenopiles</taxon>
        <taxon>Oomycota</taxon>
        <taxon>Saprolegniomycetes</taxon>
        <taxon>Saprolegniales</taxon>
        <taxon>Verrucalvaceae</taxon>
        <taxon>Aphanomyces</taxon>
    </lineage>
</organism>
<dbReference type="OrthoDB" id="18781at2759"/>
<dbReference type="Pfam" id="PF00270">
    <property type="entry name" value="DEAD"/>
    <property type="match status" value="1"/>
</dbReference>
<accession>A0A024UUW9</accession>
<dbReference type="Pfam" id="PF09369">
    <property type="entry name" value="MZB"/>
    <property type="match status" value="1"/>
</dbReference>
<evidence type="ECO:0008006" key="7">
    <source>
        <dbReference type="Google" id="ProtNLM"/>
    </source>
</evidence>
<feature type="domain" description="Helicase C-terminal" evidence="5">
    <location>
        <begin position="479"/>
        <end position="640"/>
    </location>
</feature>
<sequence length="979" mass="107445">MSKRKKCAPSPSTDTPSTAKAEATAPWCQRFQLLDTCYCFLVAKKAIPSLNTIVSLATHMSGNPANLTATHVRQMVSIGVVELNAQPRDKVVQQDEFNPASRDPHETIELVQFPDVPQPSKRASTKRMLLFQRALQTTSLDLTNVPEFEAPIGNKRSKSADPSSPSIPFQTSAIPYLNTLMQTSYYDGQVVHIETIPTRPARFGHRQLSDLGVCDAVRQAVLVDKLYSHQSDAIAALLEGQHVVISTSTSSGKSMVYSIPVAHSLVTSQATSLFLFPTKALAQDQVQSFRSFLGRCNGLDPSICATYDGDTAMAARSSVRSSARVILTNPDMLHVSILPQHKVWRTVLSRLKYIVVDEAHMYRGIFGSHVANVLRRLFRLCYLYGSNPQVVCCSASIQNPREHFGWLVPQQSLCSTADNPSAVQVCSRGVAVLEPEQDGSPCGAKYFVVWRPKPPPTTSLDLNQNNQDMTGSTIFQSAQILATLVAAKVHTIAFCRGRKLTELILDYTHSILRSQKLGHLVARVKGYRGGYSVESRRAIETQLFRQELLGVVATNALELGIDIGSLECTLHLGFPPSIASMWQQAGRAGRSGKDSMAVIVCFDSPLDAYNTSLGSAMFHKLPEAVVLDPNNSQVVQQHLLCASLELDLLSQRCGTNAIDRVMFPNDVDDLVATMVAKGTLMVSGDGFRVPASMSVKDITIRDIAQDGYNVVDVDDDNKVIDTIPGHRVFFQAYPAAAYLHQGREYLITKVDTDAKIILAKPCATRLKYYTTCRDFTDVDVMTTFLPSLAYSSQVHLGIAHSTTHVVGCYALEKRTQRILHRTDFSLPPMESEGHAVWMDIPVHVGNVGEPLADSERHPTRDALHGVNHLILAVNPHFMLVDSKDLATEHVSPLEKRIRPFRVIVYETCQGGIGIVQRVASLFPEIVACAKSILDQCDCVDGCPRCIHSPHCSELNKAVSKPGAIAILTYMATQLNCSKV</sequence>
<dbReference type="SUPFAM" id="SSF52540">
    <property type="entry name" value="P-loop containing nucleoside triphosphate hydrolases"/>
    <property type="match status" value="1"/>
</dbReference>
<dbReference type="SMART" id="SM00490">
    <property type="entry name" value="HELICc"/>
    <property type="match status" value="1"/>
</dbReference>
<proteinExistence type="predicted"/>
<dbReference type="GeneID" id="20077700"/>
<dbReference type="GO" id="GO:0006289">
    <property type="term" value="P:nucleotide-excision repair"/>
    <property type="evidence" value="ECO:0007669"/>
    <property type="project" value="TreeGrafter"/>
</dbReference>
<dbReference type="AlphaFoldDB" id="A0A024UUW9"/>
<evidence type="ECO:0000259" key="5">
    <source>
        <dbReference type="PROSITE" id="PS51194"/>
    </source>
</evidence>
<dbReference type="Pfam" id="PF00271">
    <property type="entry name" value="Helicase_C"/>
    <property type="match status" value="1"/>
</dbReference>
<dbReference type="CDD" id="cd18797">
    <property type="entry name" value="SF2_C_Hrq"/>
    <property type="match status" value="1"/>
</dbReference>
<dbReference type="GO" id="GO:0003676">
    <property type="term" value="F:nucleic acid binding"/>
    <property type="evidence" value="ECO:0007669"/>
    <property type="project" value="InterPro"/>
</dbReference>
<dbReference type="GO" id="GO:0005634">
    <property type="term" value="C:nucleus"/>
    <property type="evidence" value="ECO:0007669"/>
    <property type="project" value="TreeGrafter"/>
</dbReference>
<protein>
    <recommendedName>
        <fullName evidence="7">DEAD/DEAH box helicase</fullName>
    </recommendedName>
</protein>